<accession>A0ACC2N991</accession>
<gene>
    <name evidence="1" type="ORF">QAD02_009134</name>
</gene>
<reference evidence="1" key="1">
    <citation type="submission" date="2023-04" db="EMBL/GenBank/DDBJ databases">
        <title>A chromosome-level genome assembly of the parasitoid wasp Eretmocerus hayati.</title>
        <authorList>
            <person name="Zhong Y."/>
            <person name="Liu S."/>
            <person name="Liu Y."/>
        </authorList>
    </citation>
    <scope>NUCLEOTIDE SEQUENCE</scope>
    <source>
        <strain evidence="1">ZJU_SS_LIU_2023</strain>
    </source>
</reference>
<evidence type="ECO:0000313" key="2">
    <source>
        <dbReference type="Proteomes" id="UP001239111"/>
    </source>
</evidence>
<comment type="caution">
    <text evidence="1">The sequence shown here is derived from an EMBL/GenBank/DDBJ whole genome shotgun (WGS) entry which is preliminary data.</text>
</comment>
<name>A0ACC2N991_9HYME</name>
<organism evidence="1 2">
    <name type="scientific">Eretmocerus hayati</name>
    <dbReference type="NCBI Taxonomy" id="131215"/>
    <lineage>
        <taxon>Eukaryota</taxon>
        <taxon>Metazoa</taxon>
        <taxon>Ecdysozoa</taxon>
        <taxon>Arthropoda</taxon>
        <taxon>Hexapoda</taxon>
        <taxon>Insecta</taxon>
        <taxon>Pterygota</taxon>
        <taxon>Neoptera</taxon>
        <taxon>Endopterygota</taxon>
        <taxon>Hymenoptera</taxon>
        <taxon>Apocrita</taxon>
        <taxon>Proctotrupomorpha</taxon>
        <taxon>Chalcidoidea</taxon>
        <taxon>Aphelinidae</taxon>
        <taxon>Aphelininae</taxon>
        <taxon>Eretmocerus</taxon>
    </lineage>
</organism>
<keyword evidence="2" id="KW-1185">Reference proteome</keyword>
<proteinExistence type="predicted"/>
<dbReference type="Proteomes" id="UP001239111">
    <property type="component" value="Chromosome 4"/>
</dbReference>
<protein>
    <submittedName>
        <fullName evidence="1">Uncharacterized protein</fullName>
    </submittedName>
</protein>
<sequence>MVAEEPLFDSPKSPSLDEDLPPEEEVSVKLENHEPQPKPSLIPFGAVSLDEYEQICKLELPAGKRNIKKSNKKRDRPPKRRRSTPRKANNASKPKRSHLEDNSPQIGDFSDDPKIKNLEEKIEELHELGRKYKLQIFESIEKIIFDEVAFVNVKIESRKRSLKAAIPESTQN</sequence>
<dbReference type="EMBL" id="CM056744">
    <property type="protein sequence ID" value="KAJ8667471.1"/>
    <property type="molecule type" value="Genomic_DNA"/>
</dbReference>
<evidence type="ECO:0000313" key="1">
    <source>
        <dbReference type="EMBL" id="KAJ8667471.1"/>
    </source>
</evidence>